<evidence type="ECO:0000313" key="2">
    <source>
        <dbReference type="Proteomes" id="UP001596317"/>
    </source>
</evidence>
<comment type="caution">
    <text evidence="1">The sequence shown here is derived from an EMBL/GenBank/DDBJ whole genome shotgun (WGS) entry which is preliminary data.</text>
</comment>
<name>A0ABW1ZTR6_9DEIO</name>
<dbReference type="Proteomes" id="UP001596317">
    <property type="component" value="Unassembled WGS sequence"/>
</dbReference>
<evidence type="ECO:0000313" key="1">
    <source>
        <dbReference type="EMBL" id="MFC6663124.1"/>
    </source>
</evidence>
<proteinExistence type="predicted"/>
<protein>
    <submittedName>
        <fullName evidence="1">Uncharacterized protein</fullName>
    </submittedName>
</protein>
<dbReference type="EMBL" id="JBHSWB010000002">
    <property type="protein sequence ID" value="MFC6663124.1"/>
    <property type="molecule type" value="Genomic_DNA"/>
</dbReference>
<gene>
    <name evidence="1" type="ORF">ACFP90_24065</name>
</gene>
<keyword evidence="2" id="KW-1185">Reference proteome</keyword>
<dbReference type="RefSeq" id="WP_380059034.1">
    <property type="nucleotide sequence ID" value="NZ_JBHSWB010000002.1"/>
</dbReference>
<accession>A0ABW1ZTR6</accession>
<sequence>MIHPKVQELLTKHGKTLEQVKKEHTGEYQAVLEAIASDSLAQTARITELTGQVTTLETNLQAATVRAVTAEQGLVKESRAKLVDDAIAAANLPVLPPTRTATPRWT</sequence>
<organism evidence="1 2">
    <name type="scientific">Deinococcus multiflagellatus</name>
    <dbReference type="NCBI Taxonomy" id="1656887"/>
    <lineage>
        <taxon>Bacteria</taxon>
        <taxon>Thermotogati</taxon>
        <taxon>Deinococcota</taxon>
        <taxon>Deinococci</taxon>
        <taxon>Deinococcales</taxon>
        <taxon>Deinococcaceae</taxon>
        <taxon>Deinococcus</taxon>
    </lineage>
</organism>
<reference evidence="2" key="1">
    <citation type="journal article" date="2019" name="Int. J. Syst. Evol. Microbiol.">
        <title>The Global Catalogue of Microorganisms (GCM) 10K type strain sequencing project: providing services to taxonomists for standard genome sequencing and annotation.</title>
        <authorList>
            <consortium name="The Broad Institute Genomics Platform"/>
            <consortium name="The Broad Institute Genome Sequencing Center for Infectious Disease"/>
            <person name="Wu L."/>
            <person name="Ma J."/>
        </authorList>
    </citation>
    <scope>NUCLEOTIDE SEQUENCE [LARGE SCALE GENOMIC DNA]</scope>
    <source>
        <strain evidence="2">CCUG 63830</strain>
    </source>
</reference>